<keyword evidence="4" id="KW-1185">Reference proteome</keyword>
<name>A0A1U7JEB5_9HYPH</name>
<evidence type="ECO:0000256" key="1">
    <source>
        <dbReference type="SAM" id="Coils"/>
    </source>
</evidence>
<dbReference type="EMBL" id="LVVZ01000022">
    <property type="protein sequence ID" value="OKL43045.1"/>
    <property type="molecule type" value="Genomic_DNA"/>
</dbReference>
<dbReference type="PANTHER" id="PTHR43252:SF6">
    <property type="entry name" value="NEGATIVE TRANSCRIPTION REGULATOR PADR"/>
    <property type="match status" value="1"/>
</dbReference>
<dbReference type="SUPFAM" id="SSF46785">
    <property type="entry name" value="Winged helix' DNA-binding domain"/>
    <property type="match status" value="1"/>
</dbReference>
<evidence type="ECO:0000259" key="2">
    <source>
        <dbReference type="Pfam" id="PF03551"/>
    </source>
</evidence>
<dbReference type="InterPro" id="IPR005149">
    <property type="entry name" value="Tscrpt_reg_PadR_N"/>
</dbReference>
<comment type="caution">
    <text evidence="3">The sequence shown here is derived from an EMBL/GenBank/DDBJ whole genome shotgun (WGS) entry which is preliminary data.</text>
</comment>
<organism evidence="3 4">
    <name type="scientific">Pseudovibrio exalbescens</name>
    <dbReference type="NCBI Taxonomy" id="197461"/>
    <lineage>
        <taxon>Bacteria</taxon>
        <taxon>Pseudomonadati</taxon>
        <taxon>Pseudomonadota</taxon>
        <taxon>Alphaproteobacteria</taxon>
        <taxon>Hyphomicrobiales</taxon>
        <taxon>Stappiaceae</taxon>
        <taxon>Pseudovibrio</taxon>
    </lineage>
</organism>
<dbReference type="Pfam" id="PF03551">
    <property type="entry name" value="PadR"/>
    <property type="match status" value="1"/>
</dbReference>
<dbReference type="AlphaFoldDB" id="A0A1U7JEB5"/>
<reference evidence="3 4" key="1">
    <citation type="submission" date="2016-03" db="EMBL/GenBank/DDBJ databases">
        <title>Genome sequence of Nesiotobacter sp. nov., a moderately halophilic alphaproteobacterium isolated from the Yellow Sea, China.</title>
        <authorList>
            <person name="Zhang G."/>
            <person name="Zhang R."/>
        </authorList>
    </citation>
    <scope>NUCLEOTIDE SEQUENCE [LARGE SCALE GENOMIC DNA]</scope>
    <source>
        <strain evidence="3 4">WB1-6</strain>
    </source>
</reference>
<dbReference type="RefSeq" id="WP_028482833.1">
    <property type="nucleotide sequence ID" value="NZ_LVVZ01000022.1"/>
</dbReference>
<feature type="coiled-coil region" evidence="1">
    <location>
        <begin position="113"/>
        <end position="170"/>
    </location>
</feature>
<dbReference type="Proteomes" id="UP000185783">
    <property type="component" value="Unassembled WGS sequence"/>
</dbReference>
<feature type="domain" description="Transcription regulator PadR N-terminal" evidence="2">
    <location>
        <begin position="8"/>
        <end position="80"/>
    </location>
</feature>
<evidence type="ECO:0000313" key="3">
    <source>
        <dbReference type="EMBL" id="OKL43045.1"/>
    </source>
</evidence>
<evidence type="ECO:0000313" key="4">
    <source>
        <dbReference type="Proteomes" id="UP000185783"/>
    </source>
</evidence>
<accession>A0A1U7JEB5</accession>
<dbReference type="OrthoDB" id="3186544at2"/>
<dbReference type="Gene3D" id="1.10.10.10">
    <property type="entry name" value="Winged helix-like DNA-binding domain superfamily/Winged helix DNA-binding domain"/>
    <property type="match status" value="1"/>
</dbReference>
<dbReference type="InterPro" id="IPR036388">
    <property type="entry name" value="WH-like_DNA-bd_sf"/>
</dbReference>
<dbReference type="STRING" id="197461.A3843_15010"/>
<protein>
    <recommendedName>
        <fullName evidence="2">Transcription regulator PadR N-terminal domain-containing protein</fullName>
    </recommendedName>
</protein>
<keyword evidence="1" id="KW-0175">Coiled coil</keyword>
<proteinExistence type="predicted"/>
<dbReference type="InterPro" id="IPR036390">
    <property type="entry name" value="WH_DNA-bd_sf"/>
</dbReference>
<dbReference type="PANTHER" id="PTHR43252">
    <property type="entry name" value="TRANSCRIPTIONAL REGULATOR YQJI"/>
    <property type="match status" value="1"/>
</dbReference>
<sequence length="183" mass="20702">MTTRKFCLSVLVKGETTGYELRKLSRDGLHRYFTDASYGSIYPCLNKLEREGLVTCREETTPGKPVRKVYTITDKGRAAFVEELQEPPFDDTYRSPFLMLALHAAHLPPEFLSERIDAREDELRQRIQALSEELSICSNPASCWTLRSGIETMAAALKFIENNRSELEALSHASSQARVQAAE</sequence>
<gene>
    <name evidence="3" type="ORF">A3843_15010</name>
</gene>